<keyword evidence="1" id="KW-0175">Coiled coil</keyword>
<reference evidence="2" key="1">
    <citation type="submission" date="2023-03" db="EMBL/GenBank/DDBJ databases">
        <title>Massive genome expansion in bonnet fungi (Mycena s.s.) driven by repeated elements and novel gene families across ecological guilds.</title>
        <authorList>
            <consortium name="Lawrence Berkeley National Laboratory"/>
            <person name="Harder C.B."/>
            <person name="Miyauchi S."/>
            <person name="Viragh M."/>
            <person name="Kuo A."/>
            <person name="Thoen E."/>
            <person name="Andreopoulos B."/>
            <person name="Lu D."/>
            <person name="Skrede I."/>
            <person name="Drula E."/>
            <person name="Henrissat B."/>
            <person name="Morin E."/>
            <person name="Kohler A."/>
            <person name="Barry K."/>
            <person name="LaButti K."/>
            <person name="Morin E."/>
            <person name="Salamov A."/>
            <person name="Lipzen A."/>
            <person name="Mereny Z."/>
            <person name="Hegedus B."/>
            <person name="Baldrian P."/>
            <person name="Stursova M."/>
            <person name="Weitz H."/>
            <person name="Taylor A."/>
            <person name="Grigoriev I.V."/>
            <person name="Nagy L.G."/>
            <person name="Martin F."/>
            <person name="Kauserud H."/>
        </authorList>
    </citation>
    <scope>NUCLEOTIDE SEQUENCE</scope>
    <source>
        <strain evidence="2">CBHHK002</strain>
    </source>
</reference>
<dbReference type="AlphaFoldDB" id="A0AAD7E8M4"/>
<dbReference type="Proteomes" id="UP001218218">
    <property type="component" value="Unassembled WGS sequence"/>
</dbReference>
<keyword evidence="3" id="KW-1185">Reference proteome</keyword>
<feature type="coiled-coil region" evidence="1">
    <location>
        <begin position="55"/>
        <end position="82"/>
    </location>
</feature>
<accession>A0AAD7E8M4</accession>
<comment type="caution">
    <text evidence="2">The sequence shown here is derived from an EMBL/GenBank/DDBJ whole genome shotgun (WGS) entry which is preliminary data.</text>
</comment>
<evidence type="ECO:0008006" key="4">
    <source>
        <dbReference type="Google" id="ProtNLM"/>
    </source>
</evidence>
<evidence type="ECO:0000313" key="2">
    <source>
        <dbReference type="EMBL" id="KAJ7303015.1"/>
    </source>
</evidence>
<proteinExistence type="predicted"/>
<sequence>MDASPSRCSKCGNISASPAKASFDMTITLGTRHHMLLNSNEPPEDSELPFIRSIVSDADARLACLEDEILDIKEKLRLLEEERASLSSYRARNRVILLPLRQFPPELLGEIFAWTLPSIADVRDNFEILGSPWSLTHVSSRWRAVSLSMPSLWSQVIVDSDDVYPVSLIET</sequence>
<evidence type="ECO:0000313" key="3">
    <source>
        <dbReference type="Proteomes" id="UP001218218"/>
    </source>
</evidence>
<dbReference type="EMBL" id="JARIHO010000109">
    <property type="protein sequence ID" value="KAJ7303015.1"/>
    <property type="molecule type" value="Genomic_DNA"/>
</dbReference>
<protein>
    <recommendedName>
        <fullName evidence="4">F-box domain-containing protein</fullName>
    </recommendedName>
</protein>
<name>A0AAD7E8M4_9AGAR</name>
<evidence type="ECO:0000256" key="1">
    <source>
        <dbReference type="SAM" id="Coils"/>
    </source>
</evidence>
<organism evidence="2 3">
    <name type="scientific">Mycena albidolilacea</name>
    <dbReference type="NCBI Taxonomy" id="1033008"/>
    <lineage>
        <taxon>Eukaryota</taxon>
        <taxon>Fungi</taxon>
        <taxon>Dikarya</taxon>
        <taxon>Basidiomycota</taxon>
        <taxon>Agaricomycotina</taxon>
        <taxon>Agaricomycetes</taxon>
        <taxon>Agaricomycetidae</taxon>
        <taxon>Agaricales</taxon>
        <taxon>Marasmiineae</taxon>
        <taxon>Mycenaceae</taxon>
        <taxon>Mycena</taxon>
    </lineage>
</organism>
<feature type="non-terminal residue" evidence="2">
    <location>
        <position position="171"/>
    </location>
</feature>
<gene>
    <name evidence="2" type="ORF">DFH08DRAFT_794178</name>
</gene>